<dbReference type="InterPro" id="IPR011320">
    <property type="entry name" value="RNase_H1_N"/>
</dbReference>
<dbReference type="InterPro" id="IPR037056">
    <property type="entry name" value="RNase_H1_N_sf"/>
</dbReference>
<feature type="domain" description="Ribonuclease H1 N-terminal" evidence="2">
    <location>
        <begin position="181"/>
        <end position="222"/>
    </location>
</feature>
<name>A0A8H5CLW4_9AGAR</name>
<gene>
    <name evidence="3" type="ORF">D9757_014533</name>
</gene>
<dbReference type="Proteomes" id="UP000518752">
    <property type="component" value="Unassembled WGS sequence"/>
</dbReference>
<reference evidence="3 4" key="1">
    <citation type="journal article" date="2020" name="ISME J.">
        <title>Uncovering the hidden diversity of litter-decomposition mechanisms in mushroom-forming fungi.</title>
        <authorList>
            <person name="Floudas D."/>
            <person name="Bentzer J."/>
            <person name="Ahren D."/>
            <person name="Johansson T."/>
            <person name="Persson P."/>
            <person name="Tunlid A."/>
        </authorList>
    </citation>
    <scope>NUCLEOTIDE SEQUENCE [LARGE SCALE GENOMIC DNA]</scope>
    <source>
        <strain evidence="3 4">CBS 406.79</strain>
    </source>
</reference>
<evidence type="ECO:0000256" key="1">
    <source>
        <dbReference type="SAM" id="MobiDB-lite"/>
    </source>
</evidence>
<accession>A0A8H5CLW4</accession>
<evidence type="ECO:0000313" key="4">
    <source>
        <dbReference type="Proteomes" id="UP000518752"/>
    </source>
</evidence>
<comment type="caution">
    <text evidence="3">The sequence shown here is derived from an EMBL/GenBank/DDBJ whole genome shotgun (WGS) entry which is preliminary data.</text>
</comment>
<keyword evidence="4" id="KW-1185">Reference proteome</keyword>
<dbReference type="Gene3D" id="3.40.970.10">
    <property type="entry name" value="Ribonuclease H1, N-terminal domain"/>
    <property type="match status" value="1"/>
</dbReference>
<feature type="compositionally biased region" description="Low complexity" evidence="1">
    <location>
        <begin position="133"/>
        <end position="147"/>
    </location>
</feature>
<evidence type="ECO:0000259" key="2">
    <source>
        <dbReference type="Pfam" id="PF01693"/>
    </source>
</evidence>
<sequence>MFLAFLPTFRSGVCPFSMVASLPTSNFQSSAISRLSPAFAVPFSVSTLTKMTNFNATTSASLSEQQIESILDLIQTRMQGMTIGPAFPPASIIDSSGTLSLSDEQIVQIVDRMMARIHEMHVGNDSSSEYIGSSEPVVAPSNSSNSATPAIVPNAVSSPAGPSSIPSQAADVPQSNSEEVYYVVTVGRAVGVFSNTAFAQSLVLGVSGGSYRKYSTPAAAQAAYEAAIVAKIVCIVA</sequence>
<feature type="compositionally biased region" description="Polar residues" evidence="1">
    <location>
        <begin position="155"/>
        <end position="171"/>
    </location>
</feature>
<dbReference type="AlphaFoldDB" id="A0A8H5CLW4"/>
<evidence type="ECO:0000313" key="3">
    <source>
        <dbReference type="EMBL" id="KAF5343689.1"/>
    </source>
</evidence>
<dbReference type="EMBL" id="JAACJN010000440">
    <property type="protein sequence ID" value="KAF5343689.1"/>
    <property type="molecule type" value="Genomic_DNA"/>
</dbReference>
<organism evidence="3 4">
    <name type="scientific">Collybiopsis confluens</name>
    <dbReference type="NCBI Taxonomy" id="2823264"/>
    <lineage>
        <taxon>Eukaryota</taxon>
        <taxon>Fungi</taxon>
        <taxon>Dikarya</taxon>
        <taxon>Basidiomycota</taxon>
        <taxon>Agaricomycotina</taxon>
        <taxon>Agaricomycetes</taxon>
        <taxon>Agaricomycetidae</taxon>
        <taxon>Agaricales</taxon>
        <taxon>Marasmiineae</taxon>
        <taxon>Omphalotaceae</taxon>
        <taxon>Collybiopsis</taxon>
    </lineage>
</organism>
<proteinExistence type="predicted"/>
<protein>
    <recommendedName>
        <fullName evidence="2">Ribonuclease H1 N-terminal domain-containing protein</fullName>
    </recommendedName>
</protein>
<dbReference type="SUPFAM" id="SSF55658">
    <property type="entry name" value="L9 N-domain-like"/>
    <property type="match status" value="1"/>
</dbReference>
<dbReference type="InterPro" id="IPR009027">
    <property type="entry name" value="Ribosomal_bL9/RNase_H1_N"/>
</dbReference>
<dbReference type="OrthoDB" id="3270804at2759"/>
<dbReference type="Pfam" id="PF01693">
    <property type="entry name" value="Cauli_VI"/>
    <property type="match status" value="1"/>
</dbReference>
<feature type="region of interest" description="Disordered" evidence="1">
    <location>
        <begin position="125"/>
        <end position="171"/>
    </location>
</feature>